<organism evidence="2 3">
    <name type="scientific">Orchesella dallaii</name>
    <dbReference type="NCBI Taxonomy" id="48710"/>
    <lineage>
        <taxon>Eukaryota</taxon>
        <taxon>Metazoa</taxon>
        <taxon>Ecdysozoa</taxon>
        <taxon>Arthropoda</taxon>
        <taxon>Hexapoda</taxon>
        <taxon>Collembola</taxon>
        <taxon>Entomobryomorpha</taxon>
        <taxon>Entomobryoidea</taxon>
        <taxon>Orchesellidae</taxon>
        <taxon>Orchesellinae</taxon>
        <taxon>Orchesella</taxon>
    </lineage>
</organism>
<sequence>MDAPPEKMISDLKKSWQNSFPVIINTWRFTEATQTAWNTLTRGGTALDAVEQGCTKCEELQCDTTVGYVSSPDENGETTLDAMIMDGETHAVGAVGCLRNVKNAIGVARKVMEHTKHTLLVGELATDFAVKMGFPLESLATNESLQMHNDWKTNKCQPNFWKNVAPDPVTNCGPYSPINLSSVSTNNKESRPKIDELNHDTIGMVVIDANGRIASGTSSNGARNKIPGRVGDAPITGAGSYVDKEVGGAACTGDGDIMARFLPSLLTVEEMRRGATPEDAARFAISRISRFYPSFSGGIVAVNIQGDIGAACHNLPDGFPFSYVQATLPDVKVDVVQCTSNV</sequence>
<dbReference type="EMBL" id="CAXLJM020000007">
    <property type="protein sequence ID" value="CAL8074669.1"/>
    <property type="molecule type" value="Genomic_DNA"/>
</dbReference>
<comment type="similarity">
    <text evidence="1">Belongs to the Ntn-hydrolase family.</text>
</comment>
<protein>
    <recommendedName>
        <fullName evidence="4">N(4)-(Beta-N-acetylglucosaminyl)-L-asparaginase</fullName>
    </recommendedName>
</protein>
<evidence type="ECO:0000256" key="1">
    <source>
        <dbReference type="ARBA" id="ARBA00010872"/>
    </source>
</evidence>
<dbReference type="CDD" id="cd04513">
    <property type="entry name" value="Glycosylasparaginase"/>
    <property type="match status" value="1"/>
</dbReference>
<keyword evidence="3" id="KW-1185">Reference proteome</keyword>
<dbReference type="InterPro" id="IPR000246">
    <property type="entry name" value="Peptidase_T2"/>
</dbReference>
<dbReference type="SUPFAM" id="SSF56235">
    <property type="entry name" value="N-terminal nucleophile aminohydrolases (Ntn hydrolases)"/>
    <property type="match status" value="1"/>
</dbReference>
<evidence type="ECO:0000313" key="3">
    <source>
        <dbReference type="Proteomes" id="UP001642540"/>
    </source>
</evidence>
<dbReference type="PANTHER" id="PTHR10188">
    <property type="entry name" value="L-ASPARAGINASE"/>
    <property type="match status" value="1"/>
</dbReference>
<comment type="caution">
    <text evidence="2">The sequence shown here is derived from an EMBL/GenBank/DDBJ whole genome shotgun (WGS) entry which is preliminary data.</text>
</comment>
<dbReference type="Proteomes" id="UP001642540">
    <property type="component" value="Unassembled WGS sequence"/>
</dbReference>
<proteinExistence type="inferred from homology"/>
<dbReference type="Pfam" id="PF01112">
    <property type="entry name" value="Asparaginase_2"/>
    <property type="match status" value="1"/>
</dbReference>
<dbReference type="PANTHER" id="PTHR10188:SF6">
    <property type="entry name" value="N(4)-(BETA-N-ACETYLGLUCOSAMINYL)-L-ASPARAGINASE"/>
    <property type="match status" value="1"/>
</dbReference>
<evidence type="ECO:0000313" key="2">
    <source>
        <dbReference type="EMBL" id="CAL8074669.1"/>
    </source>
</evidence>
<dbReference type="Gene3D" id="3.60.20.30">
    <property type="entry name" value="(Glycosyl)asparaginase"/>
    <property type="match status" value="1"/>
</dbReference>
<accession>A0ABP1PXT3</accession>
<name>A0ABP1PXT3_9HEXA</name>
<reference evidence="2 3" key="1">
    <citation type="submission" date="2024-08" db="EMBL/GenBank/DDBJ databases">
        <authorList>
            <person name="Cucini C."/>
            <person name="Frati F."/>
        </authorList>
    </citation>
    <scope>NUCLEOTIDE SEQUENCE [LARGE SCALE GENOMIC DNA]</scope>
</reference>
<gene>
    <name evidence="2" type="ORF">ODALV1_LOCUS2956</name>
</gene>
<evidence type="ECO:0008006" key="4">
    <source>
        <dbReference type="Google" id="ProtNLM"/>
    </source>
</evidence>
<dbReference type="InterPro" id="IPR029055">
    <property type="entry name" value="Ntn_hydrolases_N"/>
</dbReference>